<evidence type="ECO:0000313" key="2">
    <source>
        <dbReference type="Proteomes" id="UP000319828"/>
    </source>
</evidence>
<dbReference type="EMBL" id="VMKJ01000002">
    <property type="protein sequence ID" value="TVO39428.1"/>
    <property type="molecule type" value="Genomic_DNA"/>
</dbReference>
<comment type="caution">
    <text evidence="1">The sequence shown here is derived from an EMBL/GenBank/DDBJ whole genome shotgun (WGS) entry which is preliminary data.</text>
</comment>
<accession>A0A557PFI8</accession>
<gene>
    <name evidence="1" type="ORF">FOF44_02245</name>
</gene>
<proteinExistence type="predicted"/>
<protein>
    <submittedName>
        <fullName evidence="1">Uncharacterized protein</fullName>
    </submittedName>
</protein>
<name>A0A557PFI8_9VIBR</name>
<dbReference type="Proteomes" id="UP000319828">
    <property type="component" value="Unassembled WGS sequence"/>
</dbReference>
<dbReference type="RefSeq" id="WP_144387342.1">
    <property type="nucleotide sequence ID" value="NZ_CANNCB010000001.1"/>
</dbReference>
<organism evidence="1 2">
    <name type="scientific">Vibrio algivorus</name>
    <dbReference type="NCBI Taxonomy" id="1667024"/>
    <lineage>
        <taxon>Bacteria</taxon>
        <taxon>Pseudomonadati</taxon>
        <taxon>Pseudomonadota</taxon>
        <taxon>Gammaproteobacteria</taxon>
        <taxon>Vibrionales</taxon>
        <taxon>Vibrionaceae</taxon>
        <taxon>Vibrio</taxon>
    </lineage>
</organism>
<sequence>MVKCKSKTSALKDMGIEVDFRTPFIPLSIYDNKKVDSLLMIFPDDKYCFEQIGLPHIGDISSIISDDKMADEFMGICESKLNDMILHEVKFQYEKLTPSPLVEEKEVSDDPKTNGTDKGKKTISVRAYLIAVTPKKYEVAMQYLYEATSNDTVSLIQKNTQEQGKLLDIPTLFNTLHEKNCPEQYIPVLIKLIQYFHIHRLPNISLVSISPKRLAVKLGVPLSKIQLALHWFIEHQFIRQKIPSENLYLRAAFFSSFYQQRPKDCNFPQYSQFSPYPHKRWKRRKRNRKLRYLAEQYTVKMHDENECKMKPARNLAYKTHLRQFNELKEKVLSGDTFLKGEIHYKRLAVYLMTSTLFKDLH</sequence>
<dbReference type="AlphaFoldDB" id="A0A557PFI8"/>
<evidence type="ECO:0000313" key="1">
    <source>
        <dbReference type="EMBL" id="TVO39428.1"/>
    </source>
</evidence>
<reference evidence="1 2" key="1">
    <citation type="submission" date="2019-07" db="EMBL/GenBank/DDBJ databases">
        <title>The draft genome sequence of Vibrio algivorus M1486.</title>
        <authorList>
            <person name="Meng X."/>
        </authorList>
    </citation>
    <scope>NUCLEOTIDE SEQUENCE [LARGE SCALE GENOMIC DNA]</scope>
    <source>
        <strain evidence="1 2">M1486</strain>
    </source>
</reference>